<evidence type="ECO:0000256" key="4">
    <source>
        <dbReference type="ARBA" id="ARBA00017273"/>
    </source>
</evidence>
<reference evidence="16" key="1">
    <citation type="submission" date="2022-07" db="EMBL/GenBank/DDBJ databases">
        <title>Tahibacter sp., a new gammaproteobacterium isolated from the silt sample collected at pig farm.</title>
        <authorList>
            <person name="Chen H."/>
        </authorList>
    </citation>
    <scope>NUCLEOTIDE SEQUENCE</scope>
    <source>
        <strain evidence="16">P2K</strain>
    </source>
</reference>
<evidence type="ECO:0000256" key="7">
    <source>
        <dbReference type="ARBA" id="ARBA00022695"/>
    </source>
</evidence>
<comment type="caution">
    <text evidence="16">The sequence shown here is derived from an EMBL/GenBank/DDBJ whole genome shotgun (WGS) entry which is preliminary data.</text>
</comment>
<keyword evidence="6 13" id="KW-0808">Transferase</keyword>
<dbReference type="InterPro" id="IPR016195">
    <property type="entry name" value="Pol/histidinol_Pase-like"/>
</dbReference>
<dbReference type="EC" id="2.7.7.7" evidence="3 13"/>
<keyword evidence="9 13" id="KW-0227">DNA damage</keyword>
<keyword evidence="8 13" id="KW-0235">DNA replication</keyword>
<dbReference type="CDD" id="cd07434">
    <property type="entry name" value="PHP_PolIIIA_DnaE2"/>
    <property type="match status" value="1"/>
</dbReference>
<evidence type="ECO:0000256" key="11">
    <source>
        <dbReference type="ARBA" id="ARBA00023204"/>
    </source>
</evidence>
<dbReference type="InterPro" id="IPR003141">
    <property type="entry name" value="Pol/His_phosphatase_N"/>
</dbReference>
<dbReference type="InterPro" id="IPR004013">
    <property type="entry name" value="PHP_dom"/>
</dbReference>
<evidence type="ECO:0000256" key="9">
    <source>
        <dbReference type="ARBA" id="ARBA00022763"/>
    </source>
</evidence>
<dbReference type="Pfam" id="PF07733">
    <property type="entry name" value="DNA_pol3_alpha"/>
    <property type="match status" value="1"/>
</dbReference>
<evidence type="ECO:0000256" key="14">
    <source>
        <dbReference type="SAM" id="MobiDB-lite"/>
    </source>
</evidence>
<name>A0ABT1QZ70_9GAMM</name>
<feature type="compositionally biased region" description="Polar residues" evidence="14">
    <location>
        <begin position="107"/>
        <end position="131"/>
    </location>
</feature>
<evidence type="ECO:0000256" key="2">
    <source>
        <dbReference type="ARBA" id="ARBA00007391"/>
    </source>
</evidence>
<dbReference type="CDD" id="cd04485">
    <property type="entry name" value="DnaE_OBF"/>
    <property type="match status" value="1"/>
</dbReference>
<dbReference type="InterPro" id="IPR004365">
    <property type="entry name" value="NA-bd_OB_tRNA"/>
</dbReference>
<accession>A0ABT1QZ70</accession>
<organism evidence="16 17">
    <name type="scientific">Tahibacter harae</name>
    <dbReference type="NCBI Taxonomy" id="2963937"/>
    <lineage>
        <taxon>Bacteria</taxon>
        <taxon>Pseudomonadati</taxon>
        <taxon>Pseudomonadota</taxon>
        <taxon>Gammaproteobacteria</taxon>
        <taxon>Lysobacterales</taxon>
        <taxon>Rhodanobacteraceae</taxon>
        <taxon>Tahibacter</taxon>
    </lineage>
</organism>
<feature type="compositionally biased region" description="Low complexity" evidence="14">
    <location>
        <begin position="68"/>
        <end position="101"/>
    </location>
</feature>
<keyword evidence="7 13" id="KW-0548">Nucleotidyltransferase</keyword>
<keyword evidence="11 13" id="KW-0234">DNA repair</keyword>
<evidence type="ECO:0000259" key="15">
    <source>
        <dbReference type="SMART" id="SM00481"/>
    </source>
</evidence>
<feature type="region of interest" description="Disordered" evidence="14">
    <location>
        <begin position="1"/>
        <end position="141"/>
    </location>
</feature>
<dbReference type="InterPro" id="IPR004805">
    <property type="entry name" value="DnaE2/DnaE/PolC"/>
</dbReference>
<evidence type="ECO:0000256" key="3">
    <source>
        <dbReference type="ARBA" id="ARBA00012417"/>
    </source>
</evidence>
<comment type="function">
    <text evidence="13">DNA polymerase involved in damage-induced mutagenesis and translesion synthesis (TLS). It is not the major replicative DNA polymerase.</text>
</comment>
<feature type="domain" description="Polymerase/histidinol phosphatase N-terminal" evidence="15">
    <location>
        <begin position="153"/>
        <end position="220"/>
    </location>
</feature>
<comment type="subcellular location">
    <subcellularLocation>
        <location evidence="1 13">Cytoplasm</location>
    </subcellularLocation>
</comment>
<dbReference type="Gene3D" id="1.10.150.870">
    <property type="match status" value="1"/>
</dbReference>
<dbReference type="Proteomes" id="UP001165498">
    <property type="component" value="Unassembled WGS sequence"/>
</dbReference>
<dbReference type="RefSeq" id="WP_255916772.1">
    <property type="nucleotide sequence ID" value="NZ_JANFQO010000035.1"/>
</dbReference>
<keyword evidence="17" id="KW-1185">Reference proteome</keyword>
<dbReference type="PANTHER" id="PTHR32294">
    <property type="entry name" value="DNA POLYMERASE III SUBUNIT ALPHA"/>
    <property type="match status" value="1"/>
</dbReference>
<evidence type="ECO:0000256" key="5">
    <source>
        <dbReference type="ARBA" id="ARBA00022490"/>
    </source>
</evidence>
<evidence type="ECO:0000256" key="10">
    <source>
        <dbReference type="ARBA" id="ARBA00022932"/>
    </source>
</evidence>
<dbReference type="Pfam" id="PF02811">
    <property type="entry name" value="PHP"/>
    <property type="match status" value="1"/>
</dbReference>
<evidence type="ECO:0000313" key="17">
    <source>
        <dbReference type="Proteomes" id="UP001165498"/>
    </source>
</evidence>
<comment type="catalytic activity">
    <reaction evidence="12 13">
        <text>DNA(n) + a 2'-deoxyribonucleoside 5'-triphosphate = DNA(n+1) + diphosphate</text>
        <dbReference type="Rhea" id="RHEA:22508"/>
        <dbReference type="Rhea" id="RHEA-COMP:17339"/>
        <dbReference type="Rhea" id="RHEA-COMP:17340"/>
        <dbReference type="ChEBI" id="CHEBI:33019"/>
        <dbReference type="ChEBI" id="CHEBI:61560"/>
        <dbReference type="ChEBI" id="CHEBI:173112"/>
        <dbReference type="EC" id="2.7.7.7"/>
    </reaction>
</comment>
<dbReference type="InterPro" id="IPR023073">
    <property type="entry name" value="DnaE2"/>
</dbReference>
<keyword evidence="5 13" id="KW-0963">Cytoplasm</keyword>
<gene>
    <name evidence="13" type="primary">dnaE2</name>
    <name evidence="16" type="ORF">NM961_23000</name>
</gene>
<keyword evidence="10 13" id="KW-0239">DNA-directed DNA polymerase</keyword>
<protein>
    <recommendedName>
        <fullName evidence="4 13">Error-prone DNA polymerase</fullName>
        <ecNumber evidence="3 13">2.7.7.7</ecNumber>
    </recommendedName>
</protein>
<dbReference type="Pfam" id="PF01336">
    <property type="entry name" value="tRNA_anti-codon"/>
    <property type="match status" value="1"/>
</dbReference>
<dbReference type="NCBIfam" id="NF004225">
    <property type="entry name" value="PRK05672.1"/>
    <property type="match status" value="1"/>
</dbReference>
<comment type="similarity">
    <text evidence="2 13">Belongs to the DNA polymerase type-C family. DnaE2 subfamily.</text>
</comment>
<dbReference type="SUPFAM" id="SSF89550">
    <property type="entry name" value="PHP domain-like"/>
    <property type="match status" value="1"/>
</dbReference>
<dbReference type="SMART" id="SM00481">
    <property type="entry name" value="POLIIIAc"/>
    <property type="match status" value="1"/>
</dbReference>
<proteinExistence type="inferred from homology"/>
<dbReference type="GO" id="GO:0003887">
    <property type="term" value="F:DNA-directed DNA polymerase activity"/>
    <property type="evidence" value="ECO:0007669"/>
    <property type="project" value="UniProtKB-EC"/>
</dbReference>
<dbReference type="Pfam" id="PF17657">
    <property type="entry name" value="DNA_pol3_finger"/>
    <property type="match status" value="1"/>
</dbReference>
<dbReference type="InterPro" id="IPR040982">
    <property type="entry name" value="DNA_pol3_finger"/>
</dbReference>
<dbReference type="PANTHER" id="PTHR32294:SF4">
    <property type="entry name" value="ERROR-PRONE DNA POLYMERASE"/>
    <property type="match status" value="1"/>
</dbReference>
<evidence type="ECO:0000256" key="12">
    <source>
        <dbReference type="ARBA" id="ARBA00049244"/>
    </source>
</evidence>
<evidence type="ECO:0000256" key="6">
    <source>
        <dbReference type="ARBA" id="ARBA00022679"/>
    </source>
</evidence>
<evidence type="ECO:0000256" key="8">
    <source>
        <dbReference type="ARBA" id="ARBA00022705"/>
    </source>
</evidence>
<dbReference type="HAMAP" id="MF_01902">
    <property type="entry name" value="DNApol_error_prone"/>
    <property type="match status" value="1"/>
</dbReference>
<evidence type="ECO:0000256" key="13">
    <source>
        <dbReference type="HAMAP-Rule" id="MF_01902"/>
    </source>
</evidence>
<dbReference type="InterPro" id="IPR011708">
    <property type="entry name" value="DNA_pol3_alpha_NTPase_dom"/>
</dbReference>
<dbReference type="Gene3D" id="3.20.20.140">
    <property type="entry name" value="Metal-dependent hydrolases"/>
    <property type="match status" value="1"/>
</dbReference>
<dbReference type="NCBIfam" id="TIGR00594">
    <property type="entry name" value="polc"/>
    <property type="match status" value="1"/>
</dbReference>
<sequence length="1188" mass="131402">MSEDPIDLAERRRRRDAARTLAQAQKTVENAPAADQTCESAPPLLDDAASTEASNPGTSIAAAPVSAPPDTRAATAPASTRSGSGTTTAPTSTPPGTDTTPIPASTLPGTSTARITTSANPPGTDTPTSVTRAEAWAPASSDDSAIPGAIAYAELHCLSDFSFQRGASSADELFERASRLGYSALAITDECSLAGIVRARNASRDHGLPLIVGSEFRLDDGLKLVLLVQDQQGYAGLCQVITRARHNSAKGEYSLSRAGLEHLPGGLLVLWLPPSRNAGTAAAEQAQWIKNNFPQRSWIAVELHRDGSDGEHLAWLRQLSREHGLPLVAAGDVHMHQRRRRALQDVMTAIRLNTTVDQAGHALFPNGERHLRPLPALQRIYDADLLAESVRIAALCHFRLDSLRYEYPAEVVPAGLSANAHLRALTWAGAAWRWPGGISPRHQHQLEFELDLISQLKYEHFFLTVHDIVHWARTRPIPILCQGRGSAANSAVCYCLGITSIDPVKSDLLFERFISAERDEPPDIDVDFEHERREEVIQHVFEKYGRHRAALAATVIMYRRKSAARDVGRALGLGDDQLNQLSEAYSHAHGNVPLAQRLIECGFDPASRLMRQLVVLVEELRGSPRHLSQHVGGFVISQHPLHTLVPVENASMPDRTVIQWDKDDLESLKLLKVDCLALGMLTCLRKCFDLLRMHCGKNWDLASLPPEDKATYTMIQKADTIGVFQIESRAQMSMLPRLRPEKFYDLVVEIAIVRPGPIEGGMVHPYLRRRKGLEPIEYPQSTLRSESDNVEKQNKIAQILERTCGVPIFQEQVMKLVQEVAGFTPGRADQLRRSMGSWRNDGTVEKFQQEIFDGMRERGYEKYAEGLFNQIRGFGSYGFPESHSASFALLAYASSYIKCHHPAVFTCALLNSQPMGFYSPAQLIQDARRHGVTVHPIDVCCSSWDCHLETQAGTLALRLGLRLLKGASQMLARRIVDARTHKPFASVADLVQRAGLDRFERERLAEAGALRQLAGHRHRARWYSAGAERLPPLLADAQTADGPITLRPPSTAENVEADYATQGYSLESHPIALIRPQLRRQRLTDSRQLRDCANGASARLAGLVTVRQRPPEAGGVTFLTLEDEYGQVNLVVWERIALRYRRALLESTVLYVEGKLQIVDDVVHLVAQRLDNYSGLLPRLGIQSRDFH</sequence>
<evidence type="ECO:0000313" key="16">
    <source>
        <dbReference type="EMBL" id="MCQ4167587.1"/>
    </source>
</evidence>
<dbReference type="InterPro" id="IPR029460">
    <property type="entry name" value="DNAPol_HHH"/>
</dbReference>
<evidence type="ECO:0000256" key="1">
    <source>
        <dbReference type="ARBA" id="ARBA00004496"/>
    </source>
</evidence>
<dbReference type="Pfam" id="PF14579">
    <property type="entry name" value="HHH_6"/>
    <property type="match status" value="1"/>
</dbReference>
<dbReference type="EMBL" id="JANFQO010000035">
    <property type="protein sequence ID" value="MCQ4167587.1"/>
    <property type="molecule type" value="Genomic_DNA"/>
</dbReference>